<dbReference type="RefSeq" id="WP_183721923.1">
    <property type="nucleotide sequence ID" value="NZ_JACHGO010000009.1"/>
</dbReference>
<organism evidence="1 2">
    <name type="scientific">Desulfovibrio intestinalis</name>
    <dbReference type="NCBI Taxonomy" id="58621"/>
    <lineage>
        <taxon>Bacteria</taxon>
        <taxon>Pseudomonadati</taxon>
        <taxon>Thermodesulfobacteriota</taxon>
        <taxon>Desulfovibrionia</taxon>
        <taxon>Desulfovibrionales</taxon>
        <taxon>Desulfovibrionaceae</taxon>
        <taxon>Desulfovibrio</taxon>
    </lineage>
</organism>
<accession>A0A7W8FI75</accession>
<reference evidence="1 2" key="1">
    <citation type="submission" date="2020-08" db="EMBL/GenBank/DDBJ databases">
        <title>Genomic Encyclopedia of Type Strains, Phase IV (KMG-IV): sequencing the most valuable type-strain genomes for metagenomic binning, comparative biology and taxonomic classification.</title>
        <authorList>
            <person name="Goeker M."/>
        </authorList>
    </citation>
    <scope>NUCLEOTIDE SEQUENCE [LARGE SCALE GENOMIC DNA]</scope>
    <source>
        <strain evidence="1 2">DSM 11275</strain>
    </source>
</reference>
<dbReference type="InterPro" id="IPR027613">
    <property type="entry name" value="O_ant_LIC13510"/>
</dbReference>
<comment type="caution">
    <text evidence="1">The sequence shown here is derived from an EMBL/GenBank/DDBJ whole genome shotgun (WGS) entry which is preliminary data.</text>
</comment>
<dbReference type="EMBL" id="JACHGO010000009">
    <property type="protein sequence ID" value="MBB5144602.1"/>
    <property type="molecule type" value="Genomic_DNA"/>
</dbReference>
<name>A0A7W8FI75_9BACT</name>
<dbReference type="NCBIfam" id="TIGR04326">
    <property type="entry name" value="O_ant_LIC13510"/>
    <property type="match status" value="1"/>
</dbReference>
<dbReference type="Proteomes" id="UP000539075">
    <property type="component" value="Unassembled WGS sequence"/>
</dbReference>
<evidence type="ECO:0000313" key="2">
    <source>
        <dbReference type="Proteomes" id="UP000539075"/>
    </source>
</evidence>
<protein>
    <submittedName>
        <fullName evidence="1">Surface carbohydrate biosynthesis protein (TIGR04326 family)</fullName>
    </submittedName>
</protein>
<dbReference type="AlphaFoldDB" id="A0A7W8FI75"/>
<proteinExistence type="predicted"/>
<evidence type="ECO:0000313" key="1">
    <source>
        <dbReference type="EMBL" id="MBB5144602.1"/>
    </source>
</evidence>
<gene>
    <name evidence="1" type="ORF">HNQ38_002718</name>
</gene>
<keyword evidence="2" id="KW-1185">Reference proteome</keyword>
<sequence>MKELILVVGPGQPDLISCPAANGGKDKRIFVQWEGWEAPKGHVSLAARLRAELETIRAEHAAWAYDLGRLTTEDGKEVQDKLRAGHPLSMWWCSLLYERHPKMTPGLYAVYRLRALERFMDEENVTALHLFGGDDTLRGVLAHMCASSGRDFSEEHGVPAPLEPPVSFVRRLYNATPAPLRTLARYAHWLWTVRRKLPVSPDAGKAFAPVQGEAGPVQAATIATYFPNVDMKAAAEGHFRSRYWESLHDALRDAAKKEGAPWVRWLFIRFPAPQLSLEQCIALRDRFRKEGKDGASFHYLEEFLRHRDLWAALWRYLRLCLGSHSLESSVRPAFRFAGSHFNFWPYLETYWVESFRGWRGLERCLQQRAFDVYAGAAGPQRWTLFPLENCPWERMLTVSMREALAAATPCADPEAGPVIGAQHSTVRPTDFRYFDDPRTFEAPCDVFQPDMIRGNGQSACEQWLQAGTPPQRLGEVEALRYLYLAEGARSLPSTVASGEESSAVRATEAASAQPKRLLAVTSFFQDETEAHLVLLARALHAGVLDGWQIVVKPHPYLPVEERLRALLGRRISEVRIAQGAIGEEFVPGVVVWSSNSTTVALEAALKGLPIMSMLPVDDFDLCPLQDVPQLPRTGSVEDVAEALAAAAPLQLPANYLDLDPALPRWKKLLGV</sequence>